<comment type="cofactor">
    <cofactor evidence="1">
        <name>FAD</name>
        <dbReference type="ChEBI" id="CHEBI:57692"/>
    </cofactor>
</comment>
<evidence type="ECO:0000259" key="6">
    <source>
        <dbReference type="PROSITE" id="PS51387"/>
    </source>
</evidence>
<dbReference type="OrthoDB" id="415825at2759"/>
<dbReference type="HOGENOM" id="CLU_018354_10_0_1"/>
<dbReference type="AlphaFoldDB" id="A0A0C3LJU8"/>
<keyword evidence="5" id="KW-0560">Oxidoreductase</keyword>
<comment type="similarity">
    <text evidence="2">Belongs to the oxygen-dependent FAD-linked oxidoreductase family.</text>
</comment>
<dbReference type="InterPro" id="IPR050416">
    <property type="entry name" value="FAD-linked_Oxidoreductase"/>
</dbReference>
<dbReference type="GO" id="GO:0071949">
    <property type="term" value="F:FAD binding"/>
    <property type="evidence" value="ECO:0007669"/>
    <property type="project" value="InterPro"/>
</dbReference>
<keyword evidence="8" id="KW-1185">Reference proteome</keyword>
<evidence type="ECO:0000256" key="3">
    <source>
        <dbReference type="ARBA" id="ARBA00022630"/>
    </source>
</evidence>
<evidence type="ECO:0000256" key="2">
    <source>
        <dbReference type="ARBA" id="ARBA00005466"/>
    </source>
</evidence>
<sequence length="492" mass="53205">MSPIAYKLWSVRCSLVAFQKMAFSAQQPSTALTKLKETLSGEVVCPGDEGYDYGIARWSDNCVKQAGYVVFPKNNEDVVQAVKFARGQSLELAIYGGGHSYSGSSSTQGGVVIHLGKYINYARCDPEKCLLYVGGGATWEIVEKVGMEHGLATVAGNVNHTGVGGLALGGGYGWLTGRHGMTVDNTVQFTVVLASGEVVTANEAENPDLFWGCRGGGSNFGVVTEFVFKAHPQRPTVFVTLLIYAIDKLESLLNTIEDWYGPDEGLHWGCMRVFPGMEPGKLTLIVMYFYNGDAVEGRKAAKKLYDIGPIAEKAMEDLPFVKLNTLNNEMAAHGGRKYVKGLKTRFRSVVPGPGGIVQFHPGVVYLGVWVGFLAQAGVVGVSFGGAGFGWGGTGTEGIIFQFYTDPALDDSVQSQVRAWAQTVSEKTPVAFKAGKGSESYGVGYANFDPDAAASDPARVFGPNYNRLREVKRKYDPENVWNRWYPIEPTEGV</sequence>
<dbReference type="Gene3D" id="3.30.465.10">
    <property type="match status" value="1"/>
</dbReference>
<reference evidence="8" key="2">
    <citation type="submission" date="2015-01" db="EMBL/GenBank/DDBJ databases">
        <title>Evolutionary Origins and Diversification of the Mycorrhizal Mutualists.</title>
        <authorList>
            <consortium name="DOE Joint Genome Institute"/>
            <consortium name="Mycorrhizal Genomics Consortium"/>
            <person name="Kohler A."/>
            <person name="Kuo A."/>
            <person name="Nagy L.G."/>
            <person name="Floudas D."/>
            <person name="Copeland A."/>
            <person name="Barry K.W."/>
            <person name="Cichocki N."/>
            <person name="Veneault-Fourrey C."/>
            <person name="LaButti K."/>
            <person name="Lindquist E.A."/>
            <person name="Lipzen A."/>
            <person name="Lundell T."/>
            <person name="Morin E."/>
            <person name="Murat C."/>
            <person name="Riley R."/>
            <person name="Ohm R."/>
            <person name="Sun H."/>
            <person name="Tunlid A."/>
            <person name="Henrissat B."/>
            <person name="Grigoriev I.V."/>
            <person name="Hibbett D.S."/>
            <person name="Martin F."/>
        </authorList>
    </citation>
    <scope>NUCLEOTIDE SEQUENCE [LARGE SCALE GENOMIC DNA]</scope>
    <source>
        <strain evidence="8">MUT 4182</strain>
    </source>
</reference>
<dbReference type="STRING" id="1051891.A0A0C3LJU8"/>
<evidence type="ECO:0000256" key="1">
    <source>
        <dbReference type="ARBA" id="ARBA00001974"/>
    </source>
</evidence>
<dbReference type="Gene3D" id="3.40.462.20">
    <property type="match status" value="1"/>
</dbReference>
<protein>
    <recommendedName>
        <fullName evidence="6">FAD-binding PCMH-type domain-containing protein</fullName>
    </recommendedName>
</protein>
<accession>A0A0C3LJU8</accession>
<dbReference type="SUPFAM" id="SSF56176">
    <property type="entry name" value="FAD-binding/transporter-associated domain-like"/>
    <property type="match status" value="1"/>
</dbReference>
<dbReference type="Pfam" id="PF01565">
    <property type="entry name" value="FAD_binding_4"/>
    <property type="match status" value="1"/>
</dbReference>
<gene>
    <name evidence="7" type="ORF">M407DRAFT_28734</name>
</gene>
<name>A0A0C3LJU8_9AGAM</name>
<dbReference type="PANTHER" id="PTHR42973:SF39">
    <property type="entry name" value="FAD-BINDING PCMH-TYPE DOMAIN-CONTAINING PROTEIN"/>
    <property type="match status" value="1"/>
</dbReference>
<dbReference type="InterPro" id="IPR016166">
    <property type="entry name" value="FAD-bd_PCMH"/>
</dbReference>
<reference evidence="7 8" key="1">
    <citation type="submission" date="2014-04" db="EMBL/GenBank/DDBJ databases">
        <authorList>
            <consortium name="DOE Joint Genome Institute"/>
            <person name="Kuo A."/>
            <person name="Girlanda M."/>
            <person name="Perotto S."/>
            <person name="Kohler A."/>
            <person name="Nagy L.G."/>
            <person name="Floudas D."/>
            <person name="Copeland A."/>
            <person name="Barry K.W."/>
            <person name="Cichocki N."/>
            <person name="Veneault-Fourrey C."/>
            <person name="LaButti K."/>
            <person name="Lindquist E.A."/>
            <person name="Lipzen A."/>
            <person name="Lundell T."/>
            <person name="Morin E."/>
            <person name="Murat C."/>
            <person name="Sun H."/>
            <person name="Tunlid A."/>
            <person name="Henrissat B."/>
            <person name="Grigoriev I.V."/>
            <person name="Hibbett D.S."/>
            <person name="Martin F."/>
            <person name="Nordberg H.P."/>
            <person name="Cantor M.N."/>
            <person name="Hua S.X."/>
        </authorList>
    </citation>
    <scope>NUCLEOTIDE SEQUENCE [LARGE SCALE GENOMIC DNA]</scope>
    <source>
        <strain evidence="7 8">MUT 4182</strain>
    </source>
</reference>
<evidence type="ECO:0000313" key="7">
    <source>
        <dbReference type="EMBL" id="KIO21667.1"/>
    </source>
</evidence>
<dbReference type="PANTHER" id="PTHR42973">
    <property type="entry name" value="BINDING OXIDOREDUCTASE, PUTATIVE (AFU_ORTHOLOGUE AFUA_1G17690)-RELATED"/>
    <property type="match status" value="1"/>
</dbReference>
<dbReference type="InterPro" id="IPR036318">
    <property type="entry name" value="FAD-bd_PCMH-like_sf"/>
</dbReference>
<dbReference type="PROSITE" id="PS51387">
    <property type="entry name" value="FAD_PCMH"/>
    <property type="match status" value="1"/>
</dbReference>
<dbReference type="EMBL" id="KN823131">
    <property type="protein sequence ID" value="KIO21667.1"/>
    <property type="molecule type" value="Genomic_DNA"/>
</dbReference>
<dbReference type="Pfam" id="PF08031">
    <property type="entry name" value="BBE"/>
    <property type="match status" value="1"/>
</dbReference>
<organism evidence="7 8">
    <name type="scientific">Tulasnella calospora MUT 4182</name>
    <dbReference type="NCBI Taxonomy" id="1051891"/>
    <lineage>
        <taxon>Eukaryota</taxon>
        <taxon>Fungi</taxon>
        <taxon>Dikarya</taxon>
        <taxon>Basidiomycota</taxon>
        <taxon>Agaricomycotina</taxon>
        <taxon>Agaricomycetes</taxon>
        <taxon>Cantharellales</taxon>
        <taxon>Tulasnellaceae</taxon>
        <taxon>Tulasnella</taxon>
    </lineage>
</organism>
<dbReference type="SUPFAM" id="SSF55103">
    <property type="entry name" value="FAD-linked oxidases, C-terminal domain"/>
    <property type="match status" value="1"/>
</dbReference>
<dbReference type="InterPro" id="IPR006094">
    <property type="entry name" value="Oxid_FAD_bind_N"/>
</dbReference>
<evidence type="ECO:0000313" key="8">
    <source>
        <dbReference type="Proteomes" id="UP000054248"/>
    </source>
</evidence>
<proteinExistence type="inferred from homology"/>
<dbReference type="Proteomes" id="UP000054248">
    <property type="component" value="Unassembled WGS sequence"/>
</dbReference>
<dbReference type="GO" id="GO:0016491">
    <property type="term" value="F:oxidoreductase activity"/>
    <property type="evidence" value="ECO:0007669"/>
    <property type="project" value="UniProtKB-KW"/>
</dbReference>
<evidence type="ECO:0000256" key="4">
    <source>
        <dbReference type="ARBA" id="ARBA00022827"/>
    </source>
</evidence>
<keyword evidence="3" id="KW-0285">Flavoprotein</keyword>
<dbReference type="InterPro" id="IPR016167">
    <property type="entry name" value="FAD-bd_PCMH_sub1"/>
</dbReference>
<keyword evidence="4" id="KW-0274">FAD</keyword>
<dbReference type="Gene3D" id="3.30.43.10">
    <property type="entry name" value="Uridine Diphospho-n-acetylenolpyruvylglucosamine Reductase, domain 2"/>
    <property type="match status" value="1"/>
</dbReference>
<dbReference type="InterPro" id="IPR016169">
    <property type="entry name" value="FAD-bd_PCMH_sub2"/>
</dbReference>
<dbReference type="InterPro" id="IPR016164">
    <property type="entry name" value="FAD-linked_Oxase-like_C"/>
</dbReference>
<dbReference type="InterPro" id="IPR012951">
    <property type="entry name" value="BBE"/>
</dbReference>
<feature type="domain" description="FAD-binding PCMH-type" evidence="6">
    <location>
        <begin position="61"/>
        <end position="233"/>
    </location>
</feature>
<evidence type="ECO:0000256" key="5">
    <source>
        <dbReference type="ARBA" id="ARBA00023002"/>
    </source>
</evidence>